<organism evidence="3 4">
    <name type="scientific">Arabidopsis suecica</name>
    <name type="common">Swedish thale-cress</name>
    <name type="synonym">Cardaminopsis suecica</name>
    <dbReference type="NCBI Taxonomy" id="45249"/>
    <lineage>
        <taxon>Eukaryota</taxon>
        <taxon>Viridiplantae</taxon>
        <taxon>Streptophyta</taxon>
        <taxon>Embryophyta</taxon>
        <taxon>Tracheophyta</taxon>
        <taxon>Spermatophyta</taxon>
        <taxon>Magnoliopsida</taxon>
        <taxon>eudicotyledons</taxon>
        <taxon>Gunneridae</taxon>
        <taxon>Pentapetalae</taxon>
        <taxon>rosids</taxon>
        <taxon>malvids</taxon>
        <taxon>Brassicales</taxon>
        <taxon>Brassicaceae</taxon>
        <taxon>Camelineae</taxon>
        <taxon>Arabidopsis</taxon>
    </lineage>
</organism>
<dbReference type="Pfam" id="PF14365">
    <property type="entry name" value="Neprosin_AP"/>
    <property type="match status" value="1"/>
</dbReference>
<gene>
    <name evidence="3" type="ORF">ISN44_As10g000820</name>
</gene>
<dbReference type="Pfam" id="PF03080">
    <property type="entry name" value="Neprosin"/>
    <property type="match status" value="1"/>
</dbReference>
<dbReference type="Proteomes" id="UP000694251">
    <property type="component" value="Chromosome 10"/>
</dbReference>
<dbReference type="AlphaFoldDB" id="A0A8T1ZUV3"/>
<accession>A0A8T1ZUV3</accession>
<feature type="compositionally biased region" description="Low complexity" evidence="1">
    <location>
        <begin position="9"/>
        <end position="20"/>
    </location>
</feature>
<keyword evidence="4" id="KW-1185">Reference proteome</keyword>
<dbReference type="InterPro" id="IPR053168">
    <property type="entry name" value="Glutamic_endopeptidase"/>
</dbReference>
<dbReference type="CDD" id="cd06222">
    <property type="entry name" value="RNase_H_like"/>
    <property type="match status" value="1"/>
</dbReference>
<dbReference type="GO" id="GO:0003964">
    <property type="term" value="F:RNA-directed DNA polymerase activity"/>
    <property type="evidence" value="ECO:0007669"/>
    <property type="project" value="UniProtKB-KW"/>
</dbReference>
<feature type="domain" description="Neprosin PEP catalytic" evidence="2">
    <location>
        <begin position="997"/>
        <end position="1251"/>
    </location>
</feature>
<dbReference type="InterPro" id="IPR044730">
    <property type="entry name" value="RNase_H-like_dom_plant"/>
</dbReference>
<proteinExistence type="predicted"/>
<feature type="region of interest" description="Disordered" evidence="1">
    <location>
        <begin position="1"/>
        <end position="93"/>
    </location>
</feature>
<dbReference type="InterPro" id="IPR013103">
    <property type="entry name" value="RVT_2"/>
</dbReference>
<comment type="caution">
    <text evidence="3">The sequence shown here is derived from an EMBL/GenBank/DDBJ whole genome shotgun (WGS) entry which is preliminary data.</text>
</comment>
<reference evidence="3 4" key="1">
    <citation type="submission" date="2020-12" db="EMBL/GenBank/DDBJ databases">
        <title>Concerted genomic and epigenomic changes stabilize Arabidopsis allopolyploids.</title>
        <authorList>
            <person name="Chen Z."/>
        </authorList>
    </citation>
    <scope>NUCLEOTIDE SEQUENCE [LARGE SCALE GENOMIC DNA]</scope>
    <source>
        <strain evidence="3">As9502</strain>
        <tissue evidence="3">Leaf</tissue>
    </source>
</reference>
<keyword evidence="3" id="KW-0695">RNA-directed DNA polymerase</keyword>
<dbReference type="InterPro" id="IPR026960">
    <property type="entry name" value="RVT-Znf"/>
</dbReference>
<dbReference type="Pfam" id="PF07727">
    <property type="entry name" value="RVT_2"/>
    <property type="match status" value="1"/>
</dbReference>
<dbReference type="InterPro" id="IPR004314">
    <property type="entry name" value="Neprosin"/>
</dbReference>
<dbReference type="EMBL" id="JAEFBJ010000010">
    <property type="protein sequence ID" value="KAG7563256.1"/>
    <property type="molecule type" value="Genomic_DNA"/>
</dbReference>
<dbReference type="PANTHER" id="PTHR31589:SF235">
    <property type="entry name" value="PROTEIN, PUTATIVE (DUF239)-RELATED"/>
    <property type="match status" value="1"/>
</dbReference>
<name>A0A8T1ZUV3_ARASU</name>
<evidence type="ECO:0000313" key="4">
    <source>
        <dbReference type="Proteomes" id="UP000694251"/>
    </source>
</evidence>
<dbReference type="OrthoDB" id="1858978at2759"/>
<dbReference type="InterPro" id="IPR025521">
    <property type="entry name" value="Neprosin_propep"/>
</dbReference>
<keyword evidence="3" id="KW-0548">Nucleotidyltransferase</keyword>
<evidence type="ECO:0000259" key="2">
    <source>
        <dbReference type="PROSITE" id="PS52045"/>
    </source>
</evidence>
<evidence type="ECO:0000313" key="3">
    <source>
        <dbReference type="EMBL" id="KAG7563256.1"/>
    </source>
</evidence>
<feature type="compositionally biased region" description="Polar residues" evidence="1">
    <location>
        <begin position="21"/>
        <end position="30"/>
    </location>
</feature>
<evidence type="ECO:0000256" key="1">
    <source>
        <dbReference type="SAM" id="MobiDB-lite"/>
    </source>
</evidence>
<feature type="compositionally biased region" description="Low complexity" evidence="1">
    <location>
        <begin position="32"/>
        <end position="70"/>
    </location>
</feature>
<dbReference type="PANTHER" id="PTHR31589">
    <property type="entry name" value="PROTEIN, PUTATIVE (DUF239)-RELATED-RELATED"/>
    <property type="match status" value="1"/>
</dbReference>
<dbReference type="Pfam" id="PF13966">
    <property type="entry name" value="zf-RVT"/>
    <property type="match status" value="1"/>
</dbReference>
<protein>
    <submittedName>
        <fullName evidence="3">Reverse transcriptase RNA-dependent DNA polymerase</fullName>
    </submittedName>
</protein>
<dbReference type="PROSITE" id="PS52045">
    <property type="entry name" value="NEPROSIN_PEP_CD"/>
    <property type="match status" value="1"/>
</dbReference>
<keyword evidence="3" id="KW-0808">Transferase</keyword>
<sequence>MHPLIPYVQQNTQTPTQSPSLSGAATTSSPHLPISPSQSSVPPLIPSPSTTSSQPSSSTSLAPSAITSTTVVSNAAKPPPAPYQTRSKSGITKKKQIVSLHTDVISPLPSSHIQATNDPNWNNAMKDEYDAQIASGTWTIVPRPPNANIVRSMWLFRHKFDAGGRLSRYKVRLVANGKSQQIGIDCDETFCPVVKPTTIRTVLHVALSHDWPIRQLDVKNAFLHGDLEETVYMFQPPGFVDPTRPCDVCLLHKSLYGLKQSPKAWYQCFAIYATRIGFKQSGKEVLIKSQAQALPTYVMSCFLLPKAVCSKLSSAIANFWWSNKVDSKGIHWIAWDQICTQNSEGGLGFKNLEDFNLALLAKQLWRLLRFPESLLSRVLKGRYFRYSSPLEITVSNRPSYSWRSMLAAKDILKYGIRKTVGSGFETCIWTDPWNPDSPARPPKGLSMERDPLVYVNTLIDFGTKQWKIERLRELFPPEEITLILGIKPSVNASSDGYSWTMTKSGNYSVKSGYEAARTISRPVCDHPSQGPSVTALKAQAWKLKTTRKLKHFVWQCVSGCLASCQRLFYRHIGRDKGCPRCGAEEETINHLIFECPPARQVWALSNIPSSPALFPSPSLYNNLDYLYWRGKEAGADEESLRVFLWIMWYIWNARNRKIFDNLSEPPQETLNIAIQEEEAWRRANQREEPQHVRNPIVQVSPIPADRPVCFIDGSWHGEESRSGHGWIVSCGGRLLHCLLAIPMTSILILTDCSDLIEMTSSPEEWPTFSTEMRDFMYYRDLFSTFSIKYIPRSGNISADHLAKCARVRGFCFSHKRGRLKLEGSGTYYPHKLRIYVTHIYCCCASLFFGKYIVQDPEFAMRSSIKFILCLTLSTIALILVAESRRTISSKEDQRELEKLLNHINKPAIKSFKTEHGYILDCIDIQKQLAFDHPLLKNHSIKLKPTSIPKWTVNNKNFDSLPIQHDGINCPIGTVIVKRVTMEDLIQAQHFKSLRQVSSNDKNTYLIGHHFASVDYEDYNYGAKGNINVWNPKVSPNQFSAASITIVGKSSRLQSISAGWIAYPKLNTNHSIVFTYWTADGNNHTGCFNTLCPGFVHVSTKYAVGVLAQPISTYGGQQYHLEVSLYQDQITGDWWFVLHDEPIGYWPRSLFNIEGLADGAHVVSWGGEVASLKEKSPTMGSGHFPKEGFKKAAYVNGIQVVIDKKSRKVLIPTVSDLKIHVQSPNCYNISNIIGGVGEWSRAIFFGGPEGCIL</sequence>